<accession>A0AAF0T5I4</accession>
<dbReference type="SUPFAM" id="SSF56235">
    <property type="entry name" value="N-terminal nucleophile aminohydrolases (Ntn hydrolases)"/>
    <property type="match status" value="1"/>
</dbReference>
<dbReference type="EMBL" id="CP133612">
    <property type="protein sequence ID" value="WMV08617.1"/>
    <property type="molecule type" value="Genomic_DNA"/>
</dbReference>
<dbReference type="Proteomes" id="UP001234989">
    <property type="component" value="Chromosome 1"/>
</dbReference>
<protein>
    <submittedName>
        <fullName evidence="1">Uncharacterized protein</fullName>
    </submittedName>
</protein>
<dbReference type="InterPro" id="IPR029055">
    <property type="entry name" value="Ntn_hydrolases_N"/>
</dbReference>
<evidence type="ECO:0000313" key="1">
    <source>
        <dbReference type="EMBL" id="WMV08617.1"/>
    </source>
</evidence>
<name>A0AAF0T5I4_SOLVR</name>
<proteinExistence type="predicted"/>
<gene>
    <name evidence="1" type="ORF">MTR67_002002</name>
</gene>
<reference evidence="1" key="1">
    <citation type="submission" date="2023-08" db="EMBL/GenBank/DDBJ databases">
        <title>A de novo genome assembly of Solanum verrucosum Schlechtendal, a Mexican diploid species geographically isolated from the other diploid A-genome species in potato relatives.</title>
        <authorList>
            <person name="Hosaka K."/>
        </authorList>
    </citation>
    <scope>NUCLEOTIDE SEQUENCE</scope>
    <source>
        <tissue evidence="1">Young leaves</tissue>
    </source>
</reference>
<keyword evidence="2" id="KW-1185">Reference proteome</keyword>
<evidence type="ECO:0000313" key="2">
    <source>
        <dbReference type="Proteomes" id="UP001234989"/>
    </source>
</evidence>
<sequence>MSSFNVISNVPYPSNTTIISVIYDDGVILGSSDTITQLNANVVSCHCDHETKILLEDAQNVIIDQENIKVTAETIGTMLTVFKVGMKNMLQTSVIIGGGKKIYEVSDVGIVIISGGKKKYDVLYEKNVCRLLSRVLSNSF</sequence>
<organism evidence="1 2">
    <name type="scientific">Solanum verrucosum</name>
    <dbReference type="NCBI Taxonomy" id="315347"/>
    <lineage>
        <taxon>Eukaryota</taxon>
        <taxon>Viridiplantae</taxon>
        <taxon>Streptophyta</taxon>
        <taxon>Embryophyta</taxon>
        <taxon>Tracheophyta</taxon>
        <taxon>Spermatophyta</taxon>
        <taxon>Magnoliopsida</taxon>
        <taxon>eudicotyledons</taxon>
        <taxon>Gunneridae</taxon>
        <taxon>Pentapetalae</taxon>
        <taxon>asterids</taxon>
        <taxon>lamiids</taxon>
        <taxon>Solanales</taxon>
        <taxon>Solanaceae</taxon>
        <taxon>Solanoideae</taxon>
        <taxon>Solaneae</taxon>
        <taxon>Solanum</taxon>
    </lineage>
</organism>
<dbReference type="AlphaFoldDB" id="A0AAF0T5I4"/>